<dbReference type="EMBL" id="JAPUFD010000010">
    <property type="protein sequence ID" value="MDI1489742.1"/>
    <property type="molecule type" value="Genomic_DNA"/>
</dbReference>
<keyword evidence="7" id="KW-0498">Mitosis</keyword>
<dbReference type="PANTHER" id="PTHR45957">
    <property type="entry name" value="ANAPHASE-PROMOTING COMPLEX SUBUNIT 2"/>
    <property type="match status" value="1"/>
</dbReference>
<dbReference type="InterPro" id="IPR036388">
    <property type="entry name" value="WH-like_DNA-bd_sf"/>
</dbReference>
<dbReference type="Gene3D" id="1.10.10.10">
    <property type="entry name" value="Winged helix-like DNA-binding domain superfamily/Winged helix DNA-binding domain"/>
    <property type="match status" value="1"/>
</dbReference>
<dbReference type="GO" id="GO:0051301">
    <property type="term" value="P:cell division"/>
    <property type="evidence" value="ECO:0007669"/>
    <property type="project" value="UniProtKB-KW"/>
</dbReference>
<reference evidence="17" key="1">
    <citation type="journal article" date="2023" name="Genome Biol. Evol.">
        <title>First Whole Genome Sequence and Flow Cytometry Genome Size Data for the Lichen-Forming Fungus Ramalina farinacea (Ascomycota).</title>
        <authorList>
            <person name="Llewellyn T."/>
            <person name="Mian S."/>
            <person name="Hill R."/>
            <person name="Leitch I.J."/>
            <person name="Gaya E."/>
        </authorList>
    </citation>
    <scope>NUCLEOTIDE SEQUENCE</scope>
    <source>
        <strain evidence="17">LIQ254RAFAR</strain>
    </source>
</reference>
<evidence type="ECO:0000256" key="11">
    <source>
        <dbReference type="ARBA" id="ARBA00023136"/>
    </source>
</evidence>
<feature type="domain" description="Cullin family profile" evidence="16">
    <location>
        <begin position="1044"/>
        <end position="1245"/>
    </location>
</feature>
<evidence type="ECO:0000313" key="17">
    <source>
        <dbReference type="EMBL" id="MDI1489742.1"/>
    </source>
</evidence>
<feature type="transmembrane region" description="Helical" evidence="15">
    <location>
        <begin position="399"/>
        <end position="417"/>
    </location>
</feature>
<dbReference type="Proteomes" id="UP001161017">
    <property type="component" value="Unassembled WGS sequence"/>
</dbReference>
<evidence type="ECO:0000259" key="16">
    <source>
        <dbReference type="PROSITE" id="PS50069"/>
    </source>
</evidence>
<dbReference type="GO" id="GO:0007091">
    <property type="term" value="P:metaphase/anaphase transition of mitotic cell cycle"/>
    <property type="evidence" value="ECO:0007669"/>
    <property type="project" value="TreeGrafter"/>
</dbReference>
<evidence type="ECO:0000256" key="9">
    <source>
        <dbReference type="ARBA" id="ARBA00022989"/>
    </source>
</evidence>
<evidence type="ECO:0000256" key="13">
    <source>
        <dbReference type="PROSITE-ProRule" id="PRU00330"/>
    </source>
</evidence>
<dbReference type="GO" id="GO:0006511">
    <property type="term" value="P:ubiquitin-dependent protein catabolic process"/>
    <property type="evidence" value="ECO:0007669"/>
    <property type="project" value="InterPro"/>
</dbReference>
<keyword evidence="6 15" id="KW-0812">Transmembrane</keyword>
<name>A0AA43QPI6_9LECA</name>
<feature type="region of interest" description="Disordered" evidence="14">
    <location>
        <begin position="526"/>
        <end position="568"/>
    </location>
</feature>
<feature type="transmembrane region" description="Helical" evidence="15">
    <location>
        <begin position="103"/>
        <end position="124"/>
    </location>
</feature>
<keyword evidence="8" id="KW-0833">Ubl conjugation pathway</keyword>
<evidence type="ECO:0000313" key="18">
    <source>
        <dbReference type="Proteomes" id="UP001161017"/>
    </source>
</evidence>
<feature type="compositionally biased region" description="Basic and acidic residues" evidence="14">
    <location>
        <begin position="530"/>
        <end position="539"/>
    </location>
</feature>
<dbReference type="Pfam" id="PF08672">
    <property type="entry name" value="ANAPC2"/>
    <property type="match status" value="1"/>
</dbReference>
<dbReference type="SUPFAM" id="SSF46785">
    <property type="entry name" value="Winged helix' DNA-binding domain"/>
    <property type="match status" value="1"/>
</dbReference>
<dbReference type="CDD" id="cd17341">
    <property type="entry name" value="MFS_NRT2_like"/>
    <property type="match status" value="1"/>
</dbReference>
<accession>A0AA43QPI6</accession>
<dbReference type="Pfam" id="PF26557">
    <property type="entry name" value="Cullin_AB"/>
    <property type="match status" value="1"/>
</dbReference>
<keyword evidence="5" id="KW-0132">Cell division</keyword>
<dbReference type="InterPro" id="IPR004737">
    <property type="entry name" value="NO3_transporter_NarK/NarU-like"/>
</dbReference>
<dbReference type="SUPFAM" id="SSF103473">
    <property type="entry name" value="MFS general substrate transporter"/>
    <property type="match status" value="1"/>
</dbReference>
<evidence type="ECO:0000256" key="14">
    <source>
        <dbReference type="SAM" id="MobiDB-lite"/>
    </source>
</evidence>
<dbReference type="InterPro" id="IPR014786">
    <property type="entry name" value="ANAPC2_C"/>
</dbReference>
<dbReference type="InterPro" id="IPR057975">
    <property type="entry name" value="TPR_ANAPC2"/>
</dbReference>
<dbReference type="SMART" id="SM01013">
    <property type="entry name" value="APC2"/>
    <property type="match status" value="1"/>
</dbReference>
<evidence type="ECO:0000256" key="1">
    <source>
        <dbReference type="ARBA" id="ARBA00004141"/>
    </source>
</evidence>
<dbReference type="FunFam" id="1.20.1250.20:FF:000382">
    <property type="entry name" value="Nitrate transporter CrnA"/>
    <property type="match status" value="1"/>
</dbReference>
<evidence type="ECO:0000256" key="2">
    <source>
        <dbReference type="ARBA" id="ARBA00008432"/>
    </source>
</evidence>
<evidence type="ECO:0000256" key="10">
    <source>
        <dbReference type="ARBA" id="ARBA00023063"/>
    </source>
</evidence>
<dbReference type="Gene3D" id="3.30.230.130">
    <property type="entry name" value="Cullin, Chain C, Domain 2"/>
    <property type="match status" value="1"/>
</dbReference>
<protein>
    <recommendedName>
        <fullName evidence="3">Anaphase-promoting complex subunit 2</fullName>
    </recommendedName>
</protein>
<evidence type="ECO:0000256" key="3">
    <source>
        <dbReference type="ARBA" id="ARBA00016068"/>
    </source>
</evidence>
<keyword evidence="10" id="KW-0534">Nitrate assimilation</keyword>
<feature type="transmembrane region" description="Helical" evidence="15">
    <location>
        <begin position="423"/>
        <end position="444"/>
    </location>
</feature>
<sequence>MGFSPALLWKAPEINPVNRKARSIPILNPINMYGRVFNFAWFGFFVAFWSWYAFPPLLTVTIAKDLKLKPTDVQNSNIIALAATLLVRLVAGPSCDRFGPRYTFAACLLIGSIPTALAGAVTGVKGLLALRFFVGILGGSFVPCQVWSTGFFDKNVVGTANSLTGGWGNSGGGITYFLMPAIFDSLVSQQHLTPHVAWRVAFIVPFIIIVAVAVAMLILAPDTPTGKWSQRHAAAQQNLASHGITGVVVDVPGDLADKPGHSPGSESPTMDNEKKIGFMATDKRNGSLAGEADLGEQQMLDTARGEIVQKPTFKEALPVIFSLQTLVTCGCYFCSFGAELAINSILGNYYLKNFKSLGQTGSGRWAAMFGLLNIAFRPIGGLASDLVYKRTGVWGKKGLLHTLGLITGAFLIAIGVLDSHTKSTMMGLVAGMALFLEAGNGANFSLVPHVHPHANGIVSGCTGATGNFGGIIFAIIFRFVPPCTEDVQKIIQGAGATPCEMIQKPFNSLNDLDYWSHDHRYQSVALLDPTRPETPDRRSLSVLARVTTRGDSNPRSLPQRPSKDAGGSAAEQIRWDRAWHTATSFLTIPNELIVESEGEQRLDKRWFKECDTETKKALEYVLSDDSKGRKVRAGRKIEDLVRWYFEVEVLGHFMDHMLPVLTGILNEGSTPDELLEVGKHLYLAQMVYLHPMKSFMHQHVGAATSKRFEKDLHGLFIHTLPRDKIEDGLAHFYRHQASIVLDIDRQRYAPRYARIETLDPKLVAREMEKTCSWMEALQGVGLGDQQAQRIFAEVMSEMLGAHIEAVYARRWETPSKNEESLHAWIESDFAVFIEKVLAKTIDEPLQQETRLIRNDRAKIERWREMAINKLGLLRTEELFDVVVSWDDTIQGAIEDLKLYVKSPASRNYLTTSFSTALSKRLLQPGASTTEILQVYISIIRAFTILDSKGVLLDRVARPIRRYLRERDNTVTIVVGGLLADPDDDSNSDEVLVELAMEMANHSNSMDVDSRDGELDFDDMQWMPDPVDVGPEYKSSKHSDVIGSLISLFESKEAFIKEFQSILGERLLKKEYDFDREVRVLELLKLRFGESALQACEVMLRDILDSRRLDASIQKDQRFHGGAMGIVPALHARVLSHLFWPSLHSDSFAIPPAISKLQASYAKGFESIKHTRKLTWLHALGQVTVSLDLEDRTVTEEVQTWQASVIYAFQSDDDSSQPLIIRTVPELVQKLEMAEHLVLNALTFWIGKLVLKALPSPPHPARSFTVLETLADEAAAQEGTASAAIAAAAETVTSAAAPAVLSEQEMVREKMEVYSQYVVGMLTNGGAMPLQQIVMMLKLTVPGGFPFGNEELKGFLEGEVRGGRLGYEGGNYKIKH</sequence>
<comment type="subcellular location">
    <subcellularLocation>
        <location evidence="1">Membrane</location>
        <topology evidence="1">Multi-pass membrane protein</topology>
    </subcellularLocation>
</comment>
<dbReference type="NCBIfam" id="TIGR00886">
    <property type="entry name" value="2A0108"/>
    <property type="match status" value="1"/>
</dbReference>
<dbReference type="GO" id="GO:0016020">
    <property type="term" value="C:membrane"/>
    <property type="evidence" value="ECO:0007669"/>
    <property type="project" value="UniProtKB-SubCell"/>
</dbReference>
<comment type="caution">
    <text evidence="17">The sequence shown here is derived from an EMBL/GenBank/DDBJ whole genome shotgun (WGS) entry which is preliminary data.</text>
</comment>
<dbReference type="InterPro" id="IPR044772">
    <property type="entry name" value="NO3_transporter"/>
</dbReference>
<evidence type="ECO:0000256" key="12">
    <source>
        <dbReference type="ARBA" id="ARBA00023306"/>
    </source>
</evidence>
<dbReference type="SUPFAM" id="SSF75632">
    <property type="entry name" value="Cullin homology domain"/>
    <property type="match status" value="1"/>
</dbReference>
<dbReference type="GO" id="GO:0042128">
    <property type="term" value="P:nitrate assimilation"/>
    <property type="evidence" value="ECO:0007669"/>
    <property type="project" value="UniProtKB-KW"/>
</dbReference>
<feature type="transmembrane region" description="Helical" evidence="15">
    <location>
        <begin position="196"/>
        <end position="220"/>
    </location>
</feature>
<keyword evidence="12" id="KW-0131">Cell cycle</keyword>
<feature type="transmembrane region" description="Helical" evidence="15">
    <location>
        <begin position="36"/>
        <end position="54"/>
    </location>
</feature>
<dbReference type="InterPro" id="IPR011701">
    <property type="entry name" value="MFS"/>
</dbReference>
<evidence type="ECO:0000256" key="8">
    <source>
        <dbReference type="ARBA" id="ARBA00022786"/>
    </source>
</evidence>
<keyword evidence="11 15" id="KW-0472">Membrane</keyword>
<dbReference type="FunFam" id="1.20.1310.10:FF:000033">
    <property type="entry name" value="Anaphase-promoting complex subunit ApcB"/>
    <property type="match status" value="1"/>
</dbReference>
<evidence type="ECO:0000256" key="7">
    <source>
        <dbReference type="ARBA" id="ARBA00022776"/>
    </source>
</evidence>
<keyword evidence="9 15" id="KW-1133">Transmembrane helix</keyword>
<gene>
    <name evidence="17" type="ORF">OHK93_000940</name>
</gene>
<dbReference type="InterPro" id="IPR036317">
    <property type="entry name" value="Cullin_homology_sf"/>
</dbReference>
<dbReference type="GO" id="GO:0005680">
    <property type="term" value="C:anaphase-promoting complex"/>
    <property type="evidence" value="ECO:0007669"/>
    <property type="project" value="TreeGrafter"/>
</dbReference>
<dbReference type="InterPro" id="IPR016158">
    <property type="entry name" value="Cullin_homology"/>
</dbReference>
<dbReference type="PROSITE" id="PS50069">
    <property type="entry name" value="CULLIN_2"/>
    <property type="match status" value="1"/>
</dbReference>
<comment type="similarity">
    <text evidence="2">Belongs to the major facilitator superfamily. Nitrate/nitrite porter (TC 2.A.1.8) family.</text>
</comment>
<dbReference type="Pfam" id="PF07690">
    <property type="entry name" value="MFS_1"/>
    <property type="match status" value="1"/>
</dbReference>
<dbReference type="Gene3D" id="1.20.1310.10">
    <property type="entry name" value="Cullin Repeats"/>
    <property type="match status" value="1"/>
</dbReference>
<dbReference type="InterPro" id="IPR036259">
    <property type="entry name" value="MFS_trans_sf"/>
</dbReference>
<dbReference type="SMART" id="SM00182">
    <property type="entry name" value="CULLIN"/>
    <property type="match status" value="1"/>
</dbReference>
<keyword evidence="4" id="KW-0813">Transport</keyword>
<dbReference type="PANTHER" id="PTHR45957:SF1">
    <property type="entry name" value="ANAPHASE-PROMOTING COMPLEX SUBUNIT 2"/>
    <property type="match status" value="1"/>
</dbReference>
<dbReference type="Gene3D" id="1.20.1250.20">
    <property type="entry name" value="MFS general substrate transporter like domains"/>
    <property type="match status" value="2"/>
</dbReference>
<dbReference type="InterPro" id="IPR044554">
    <property type="entry name" value="ANAPC2"/>
</dbReference>
<dbReference type="InterPro" id="IPR036390">
    <property type="entry name" value="WH_DNA-bd_sf"/>
</dbReference>
<proteinExistence type="inferred from homology"/>
<dbReference type="GO" id="GO:0015112">
    <property type="term" value="F:nitrate transmembrane transporter activity"/>
    <property type="evidence" value="ECO:0007669"/>
    <property type="project" value="InterPro"/>
</dbReference>
<keyword evidence="18" id="KW-1185">Reference proteome</keyword>
<comment type="similarity">
    <text evidence="13">Belongs to the cullin family.</text>
</comment>
<feature type="transmembrane region" description="Helical" evidence="15">
    <location>
        <begin position="74"/>
        <end position="91"/>
    </location>
</feature>
<feature type="transmembrane region" description="Helical" evidence="15">
    <location>
        <begin position="319"/>
        <end position="345"/>
    </location>
</feature>
<evidence type="ECO:0000256" key="5">
    <source>
        <dbReference type="ARBA" id="ARBA00022618"/>
    </source>
</evidence>
<evidence type="ECO:0000256" key="6">
    <source>
        <dbReference type="ARBA" id="ARBA00022692"/>
    </source>
</evidence>
<organism evidence="17 18">
    <name type="scientific">Ramalina farinacea</name>
    <dbReference type="NCBI Taxonomy" id="258253"/>
    <lineage>
        <taxon>Eukaryota</taxon>
        <taxon>Fungi</taxon>
        <taxon>Dikarya</taxon>
        <taxon>Ascomycota</taxon>
        <taxon>Pezizomycotina</taxon>
        <taxon>Lecanoromycetes</taxon>
        <taxon>OSLEUM clade</taxon>
        <taxon>Lecanoromycetidae</taxon>
        <taxon>Lecanorales</taxon>
        <taxon>Lecanorineae</taxon>
        <taxon>Ramalinaceae</taxon>
        <taxon>Ramalina</taxon>
    </lineage>
</organism>
<evidence type="ECO:0000256" key="4">
    <source>
        <dbReference type="ARBA" id="ARBA00022448"/>
    </source>
</evidence>
<dbReference type="Pfam" id="PF25773">
    <property type="entry name" value="TPR_ANAPC2"/>
    <property type="match status" value="1"/>
</dbReference>
<dbReference type="GO" id="GO:0070979">
    <property type="term" value="P:protein K11-linked ubiquitination"/>
    <property type="evidence" value="ECO:0007669"/>
    <property type="project" value="TreeGrafter"/>
</dbReference>
<dbReference type="InterPro" id="IPR059120">
    <property type="entry name" value="Cullin-like_AB"/>
</dbReference>
<evidence type="ECO:0000256" key="15">
    <source>
        <dbReference type="SAM" id="Phobius"/>
    </source>
</evidence>
<feature type="transmembrane region" description="Helical" evidence="15">
    <location>
        <begin position="456"/>
        <end position="480"/>
    </location>
</feature>
<dbReference type="GO" id="GO:0015113">
    <property type="term" value="F:nitrite transmembrane transporter activity"/>
    <property type="evidence" value="ECO:0007669"/>
    <property type="project" value="InterPro"/>
</dbReference>
<dbReference type="GO" id="GO:0031625">
    <property type="term" value="F:ubiquitin protein ligase binding"/>
    <property type="evidence" value="ECO:0007669"/>
    <property type="project" value="InterPro"/>
</dbReference>